<comment type="caution">
    <text evidence="1">The sequence shown here is derived from an EMBL/GenBank/DDBJ whole genome shotgun (WGS) entry which is preliminary data.</text>
</comment>
<sequence>MDTQIVTELAARAAVPRPKSLPEHPPASIPIRGVVWPRPSIPGIVDSDTLRWAIKRRLAEDSLGRDGDVRDPTDALTLQLTRAAMSGDLRGTADLLLRAIEAQPRRAMAAAPLLERAADRLREEWLADRVSEFDVSIALCMLQTALRSVCAGCWSGDERGSVLVATLPGEKDTLGAALQQEVLTELGFEVLYRPLRTADDLFVMLESTPIDAVTFHSSPVFRRRERLAEFASLADRARAASRSRGLVMAAQGACFRQSNTDLHTTPIGVDRCFDSTVSVAAWLWHRLSLGDAAA</sequence>
<dbReference type="EMBL" id="QNRK01000012">
    <property type="protein sequence ID" value="RBP13167.1"/>
    <property type="molecule type" value="Genomic_DNA"/>
</dbReference>
<gene>
    <name evidence="1" type="ORF">DFR50_112141</name>
</gene>
<protein>
    <submittedName>
        <fullName evidence="1">Uncharacterized protein</fullName>
    </submittedName>
</protein>
<keyword evidence="2" id="KW-1185">Reference proteome</keyword>
<dbReference type="Proteomes" id="UP000253529">
    <property type="component" value="Unassembled WGS sequence"/>
</dbReference>
<proteinExistence type="predicted"/>
<organism evidence="1 2">
    <name type="scientific">Roseiarcus fermentans</name>
    <dbReference type="NCBI Taxonomy" id="1473586"/>
    <lineage>
        <taxon>Bacteria</taxon>
        <taxon>Pseudomonadati</taxon>
        <taxon>Pseudomonadota</taxon>
        <taxon>Alphaproteobacteria</taxon>
        <taxon>Hyphomicrobiales</taxon>
        <taxon>Roseiarcaceae</taxon>
        <taxon>Roseiarcus</taxon>
    </lineage>
</organism>
<evidence type="ECO:0000313" key="2">
    <source>
        <dbReference type="Proteomes" id="UP000253529"/>
    </source>
</evidence>
<dbReference type="RefSeq" id="WP_147262751.1">
    <property type="nucleotide sequence ID" value="NZ_QNRK01000012.1"/>
</dbReference>
<dbReference type="AlphaFoldDB" id="A0A366FEW4"/>
<accession>A0A366FEW4</accession>
<name>A0A366FEW4_9HYPH</name>
<evidence type="ECO:0000313" key="1">
    <source>
        <dbReference type="EMBL" id="RBP13167.1"/>
    </source>
</evidence>
<reference evidence="1 2" key="1">
    <citation type="submission" date="2018-06" db="EMBL/GenBank/DDBJ databases">
        <title>Genomic Encyclopedia of Type Strains, Phase IV (KMG-IV): sequencing the most valuable type-strain genomes for metagenomic binning, comparative biology and taxonomic classification.</title>
        <authorList>
            <person name="Goeker M."/>
        </authorList>
    </citation>
    <scope>NUCLEOTIDE SEQUENCE [LARGE SCALE GENOMIC DNA]</scope>
    <source>
        <strain evidence="1 2">DSM 24875</strain>
    </source>
</reference>
<dbReference type="Gene3D" id="3.40.50.280">
    <property type="entry name" value="Cobalamin-binding domain"/>
    <property type="match status" value="1"/>
</dbReference>